<dbReference type="RefSeq" id="XP_070489352.1">
    <property type="nucleotide sequence ID" value="XM_070633251.1"/>
</dbReference>
<feature type="region of interest" description="Disordered" evidence="7">
    <location>
        <begin position="128"/>
        <end position="174"/>
    </location>
</feature>
<dbReference type="SMART" id="SM01246">
    <property type="entry name" value="Josephin"/>
    <property type="match status" value="1"/>
</dbReference>
<dbReference type="PROSITE" id="PS50957">
    <property type="entry name" value="JOSEPHIN"/>
    <property type="match status" value="1"/>
</dbReference>
<evidence type="ECO:0000313" key="10">
    <source>
        <dbReference type="RefSeq" id="XP_070489352.1"/>
    </source>
</evidence>
<gene>
    <name evidence="10 11" type="primary">JOSD2</name>
</gene>
<organism evidence="9 11">
    <name type="scientific">Equus przewalskii</name>
    <name type="common">Przewalski's horse</name>
    <name type="synonym">Equus caballus przewalskii</name>
    <dbReference type="NCBI Taxonomy" id="9798"/>
    <lineage>
        <taxon>Eukaryota</taxon>
        <taxon>Metazoa</taxon>
        <taxon>Chordata</taxon>
        <taxon>Craniata</taxon>
        <taxon>Vertebrata</taxon>
        <taxon>Euteleostomi</taxon>
        <taxon>Mammalia</taxon>
        <taxon>Eutheria</taxon>
        <taxon>Laurasiatheria</taxon>
        <taxon>Perissodactyla</taxon>
        <taxon>Equidae</taxon>
        <taxon>Equus</taxon>
    </lineage>
</organism>
<accession>A0ABM4QIT3</accession>
<evidence type="ECO:0000256" key="5">
    <source>
        <dbReference type="ARBA" id="ARBA00022801"/>
    </source>
</evidence>
<dbReference type="InterPro" id="IPR040053">
    <property type="entry name" value="JOSD1/2"/>
</dbReference>
<feature type="domain" description="Josephin" evidence="8">
    <location>
        <begin position="11"/>
        <end position="174"/>
    </location>
</feature>
<keyword evidence="4" id="KW-0833">Ubl conjugation pathway</keyword>
<sequence>MSQAPGAQPSPPSVYHERQRLELCAVHALNNVLQQQLFTQEAADEICKRLSPDSRLNPHRSLLGTGNYDVNVIMAALQGLGLAAVWWDRRRWDPQHQVPVPAGPPPGAGADPEPALARVAGAAVPAAAPAALGGPAPGGRRLLQPGLQAAGARGPGGRRRRQDLPGSRIGSGPV</sequence>
<dbReference type="InterPro" id="IPR006155">
    <property type="entry name" value="Josephin"/>
</dbReference>
<keyword evidence="9" id="KW-1185">Reference proteome</keyword>
<evidence type="ECO:0000256" key="1">
    <source>
        <dbReference type="ARBA" id="ARBA00000707"/>
    </source>
</evidence>
<comment type="caution">
    <text evidence="6">Lacks conserved residue(s) required for the propagation of feature annotation.</text>
</comment>
<feature type="compositionally biased region" description="Low complexity" evidence="7">
    <location>
        <begin position="128"/>
        <end position="152"/>
    </location>
</feature>
<evidence type="ECO:0000256" key="7">
    <source>
        <dbReference type="SAM" id="MobiDB-lite"/>
    </source>
</evidence>
<evidence type="ECO:0000256" key="3">
    <source>
        <dbReference type="ARBA" id="ARBA00022670"/>
    </source>
</evidence>
<dbReference type="PANTHER" id="PTHR13291:SF2">
    <property type="entry name" value="JOSEPHIN-2"/>
    <property type="match status" value="1"/>
</dbReference>
<dbReference type="GeneID" id="103544995"/>
<evidence type="ECO:0000256" key="6">
    <source>
        <dbReference type="PROSITE-ProRule" id="PRU00331"/>
    </source>
</evidence>
<evidence type="ECO:0000259" key="8">
    <source>
        <dbReference type="PROSITE" id="PS50957"/>
    </source>
</evidence>
<protein>
    <recommendedName>
        <fullName evidence="2">ubiquitinyl hydrolase 1</fullName>
        <ecNumber evidence="2">3.4.19.12</ecNumber>
    </recommendedName>
</protein>
<comment type="catalytic activity">
    <reaction evidence="1">
        <text>Thiol-dependent hydrolysis of ester, thioester, amide, peptide and isopeptide bonds formed by the C-terminal Gly of ubiquitin (a 76-residue protein attached to proteins as an intracellular targeting signal).</text>
        <dbReference type="EC" id="3.4.19.12"/>
    </reaction>
</comment>
<dbReference type="RefSeq" id="XP_070489353.1">
    <property type="nucleotide sequence ID" value="XM_070633252.1"/>
</dbReference>
<keyword evidence="3" id="KW-0645">Protease</keyword>
<proteinExistence type="predicted"/>
<dbReference type="Proteomes" id="UP001652662">
    <property type="component" value="Chromosome 9"/>
</dbReference>
<evidence type="ECO:0000256" key="4">
    <source>
        <dbReference type="ARBA" id="ARBA00022786"/>
    </source>
</evidence>
<evidence type="ECO:0000313" key="9">
    <source>
        <dbReference type="Proteomes" id="UP001652662"/>
    </source>
</evidence>
<name>A0ABM4QIT3_EQUPR</name>
<evidence type="ECO:0000313" key="11">
    <source>
        <dbReference type="RefSeq" id="XP_070489353.1"/>
    </source>
</evidence>
<dbReference type="Gene3D" id="3.90.70.40">
    <property type="match status" value="1"/>
</dbReference>
<dbReference type="Pfam" id="PF02099">
    <property type="entry name" value="Josephin"/>
    <property type="match status" value="1"/>
</dbReference>
<dbReference type="EC" id="3.4.19.12" evidence="2"/>
<dbReference type="PANTHER" id="PTHR13291">
    <property type="entry name" value="JOSEPHIN 1, 2"/>
    <property type="match status" value="1"/>
</dbReference>
<keyword evidence="5" id="KW-0378">Hydrolase</keyword>
<reference evidence="10 11" key="1">
    <citation type="submission" date="2025-05" db="UniProtKB">
        <authorList>
            <consortium name="RefSeq"/>
        </authorList>
    </citation>
    <scope>IDENTIFICATION</scope>
    <source>
        <tissue evidence="10 11">Blood</tissue>
    </source>
</reference>
<evidence type="ECO:0000256" key="2">
    <source>
        <dbReference type="ARBA" id="ARBA00012759"/>
    </source>
</evidence>